<protein>
    <submittedName>
        <fullName evidence="6">Crp/Fnr family transcriptional regulator</fullName>
    </submittedName>
</protein>
<dbReference type="GO" id="GO:0005829">
    <property type="term" value="C:cytosol"/>
    <property type="evidence" value="ECO:0007669"/>
    <property type="project" value="TreeGrafter"/>
</dbReference>
<keyword evidence="3" id="KW-0804">Transcription</keyword>
<dbReference type="Gene3D" id="2.60.120.10">
    <property type="entry name" value="Jelly Rolls"/>
    <property type="match status" value="1"/>
</dbReference>
<dbReference type="Gene3D" id="1.10.10.10">
    <property type="entry name" value="Winged helix-like DNA-binding domain superfamily/Winged helix DNA-binding domain"/>
    <property type="match status" value="1"/>
</dbReference>
<dbReference type="PROSITE" id="PS51063">
    <property type="entry name" value="HTH_CRP_2"/>
    <property type="match status" value="1"/>
</dbReference>
<dbReference type="GO" id="GO:0003700">
    <property type="term" value="F:DNA-binding transcription factor activity"/>
    <property type="evidence" value="ECO:0007669"/>
    <property type="project" value="TreeGrafter"/>
</dbReference>
<dbReference type="EMBL" id="SGJP01000067">
    <property type="protein sequence ID" value="NFA62215.1"/>
    <property type="molecule type" value="Genomic_DNA"/>
</dbReference>
<dbReference type="AlphaFoldDB" id="A0A6M0T4X1"/>
<dbReference type="InterPro" id="IPR036390">
    <property type="entry name" value="WH_DNA-bd_sf"/>
</dbReference>
<feature type="domain" description="Cyclic nucleotide-binding" evidence="4">
    <location>
        <begin position="43"/>
        <end position="128"/>
    </location>
</feature>
<accession>A0A6M0T4X1</accession>
<dbReference type="InterPro" id="IPR018490">
    <property type="entry name" value="cNMP-bd_dom_sf"/>
</dbReference>
<proteinExistence type="predicted"/>
<reference evidence="6 7" key="1">
    <citation type="submission" date="2019-02" db="EMBL/GenBank/DDBJ databases">
        <title>Genome sequencing of Clostridium botulinum clinical isolates.</title>
        <authorList>
            <person name="Brunt J."/>
            <person name="Van Vliet A.H.M."/>
            <person name="Stringer S.C."/>
            <person name="Grant K.A."/>
            <person name="Carter A.C."/>
            <person name="Peck M.W."/>
        </authorList>
    </citation>
    <scope>NUCLEOTIDE SEQUENCE [LARGE SCALE GENOMIC DNA]</scope>
    <source>
        <strain evidence="6 7">R1125/03</strain>
    </source>
</reference>
<dbReference type="InterPro" id="IPR012318">
    <property type="entry name" value="HTH_CRP"/>
</dbReference>
<dbReference type="SMART" id="SM00419">
    <property type="entry name" value="HTH_CRP"/>
    <property type="match status" value="1"/>
</dbReference>
<comment type="caution">
    <text evidence="6">The sequence shown here is derived from an EMBL/GenBank/DDBJ whole genome shotgun (WGS) entry which is preliminary data.</text>
</comment>
<dbReference type="CDD" id="cd00092">
    <property type="entry name" value="HTH_CRP"/>
    <property type="match status" value="1"/>
</dbReference>
<dbReference type="InterPro" id="IPR050397">
    <property type="entry name" value="Env_Response_Regulators"/>
</dbReference>
<organism evidence="6 7">
    <name type="scientific">Clostridium botulinum</name>
    <dbReference type="NCBI Taxonomy" id="1491"/>
    <lineage>
        <taxon>Bacteria</taxon>
        <taxon>Bacillati</taxon>
        <taxon>Bacillota</taxon>
        <taxon>Clostridia</taxon>
        <taxon>Eubacteriales</taxon>
        <taxon>Clostridiaceae</taxon>
        <taxon>Clostridium</taxon>
    </lineage>
</organism>
<evidence type="ECO:0000259" key="4">
    <source>
        <dbReference type="PROSITE" id="PS50042"/>
    </source>
</evidence>
<evidence type="ECO:0000313" key="6">
    <source>
        <dbReference type="EMBL" id="NFA62215.1"/>
    </source>
</evidence>
<dbReference type="PANTHER" id="PTHR24567:SF26">
    <property type="entry name" value="REGULATORY PROTEIN YEIL"/>
    <property type="match status" value="1"/>
</dbReference>
<evidence type="ECO:0000256" key="1">
    <source>
        <dbReference type="ARBA" id="ARBA00023015"/>
    </source>
</evidence>
<evidence type="ECO:0000256" key="3">
    <source>
        <dbReference type="ARBA" id="ARBA00023163"/>
    </source>
</evidence>
<dbReference type="Pfam" id="PF00027">
    <property type="entry name" value="cNMP_binding"/>
    <property type="match status" value="1"/>
</dbReference>
<dbReference type="CDD" id="cd00038">
    <property type="entry name" value="CAP_ED"/>
    <property type="match status" value="1"/>
</dbReference>
<dbReference type="Pfam" id="PF13545">
    <property type="entry name" value="HTH_Crp_2"/>
    <property type="match status" value="1"/>
</dbReference>
<dbReference type="PANTHER" id="PTHR24567">
    <property type="entry name" value="CRP FAMILY TRANSCRIPTIONAL REGULATORY PROTEIN"/>
    <property type="match status" value="1"/>
</dbReference>
<feature type="domain" description="HTH crp-type" evidence="5">
    <location>
        <begin position="142"/>
        <end position="216"/>
    </location>
</feature>
<evidence type="ECO:0000259" key="5">
    <source>
        <dbReference type="PROSITE" id="PS51063"/>
    </source>
</evidence>
<dbReference type="SUPFAM" id="SSF51206">
    <property type="entry name" value="cAMP-binding domain-like"/>
    <property type="match status" value="1"/>
</dbReference>
<dbReference type="PROSITE" id="PS50042">
    <property type="entry name" value="CNMP_BINDING_3"/>
    <property type="match status" value="1"/>
</dbReference>
<keyword evidence="1" id="KW-0805">Transcription regulation</keyword>
<dbReference type="GO" id="GO:0003677">
    <property type="term" value="F:DNA binding"/>
    <property type="evidence" value="ECO:0007669"/>
    <property type="project" value="UniProtKB-KW"/>
</dbReference>
<evidence type="ECO:0000313" key="7">
    <source>
        <dbReference type="Proteomes" id="UP000473089"/>
    </source>
</evidence>
<dbReference type="SUPFAM" id="SSF46785">
    <property type="entry name" value="Winged helix' DNA-binding domain"/>
    <property type="match status" value="1"/>
</dbReference>
<gene>
    <name evidence="6" type="ORF">EXM42_18040</name>
</gene>
<evidence type="ECO:0000256" key="2">
    <source>
        <dbReference type="ARBA" id="ARBA00023125"/>
    </source>
</evidence>
<keyword evidence="2" id="KW-0238">DNA-binding</keyword>
<sequence>MYEKIFNQEKQDEMRSFFLNELVLLGKAKNLKRNEILNIKSSKSLAIVVEGMLEQVLYHSKGEEKVMFFLSPGEICGEEEYFVSGGMSVIVKACCSSKVSLIEKKVLDEFLNTNPRAYRFFIHSLTRKYRISISQMHDILFTTSKEKICNTLYRLSVQSGIETSEGIIIDIKLTHQELANLVGSSRITVTKIINELKNENVIERSKDKRFIIKDLDKLKKYLEY</sequence>
<dbReference type="InterPro" id="IPR000595">
    <property type="entry name" value="cNMP-bd_dom"/>
</dbReference>
<dbReference type="InterPro" id="IPR036388">
    <property type="entry name" value="WH-like_DNA-bd_sf"/>
</dbReference>
<dbReference type="Proteomes" id="UP000473089">
    <property type="component" value="Unassembled WGS sequence"/>
</dbReference>
<dbReference type="InterPro" id="IPR014710">
    <property type="entry name" value="RmlC-like_jellyroll"/>
</dbReference>
<name>A0A6M0T4X1_CLOBO</name>